<keyword evidence="11" id="KW-1185">Reference proteome</keyword>
<keyword evidence="3" id="KW-1003">Cell membrane</keyword>
<dbReference type="PANTHER" id="PTHR43163">
    <property type="entry name" value="DIPEPTIDE TRANSPORT SYSTEM PERMEASE PROTEIN DPPB-RELATED"/>
    <property type="match status" value="1"/>
</dbReference>
<feature type="transmembrane region" description="Helical" evidence="7">
    <location>
        <begin position="299"/>
        <end position="325"/>
    </location>
</feature>
<dbReference type="GO" id="GO:0005886">
    <property type="term" value="C:plasma membrane"/>
    <property type="evidence" value="ECO:0007669"/>
    <property type="project" value="UniProtKB-SubCell"/>
</dbReference>
<feature type="domain" description="ABC transmembrane type-1" evidence="8">
    <location>
        <begin position="112"/>
        <end position="322"/>
    </location>
</feature>
<protein>
    <submittedName>
        <fullName evidence="9">Peptide ABC transporter permease</fullName>
    </submittedName>
</protein>
<feature type="transmembrane region" description="Helical" evidence="7">
    <location>
        <begin position="152"/>
        <end position="179"/>
    </location>
</feature>
<dbReference type="Pfam" id="PF19300">
    <property type="entry name" value="BPD_transp_1_N"/>
    <property type="match status" value="1"/>
</dbReference>
<keyword evidence="4 7" id="KW-0812">Transmembrane</keyword>
<organism evidence="9 12">
    <name type="scientific">Pandoraea cepalis</name>
    <dbReference type="NCBI Taxonomy" id="2508294"/>
    <lineage>
        <taxon>Bacteria</taxon>
        <taxon>Pseudomonadati</taxon>
        <taxon>Pseudomonadota</taxon>
        <taxon>Betaproteobacteria</taxon>
        <taxon>Burkholderiales</taxon>
        <taxon>Burkholderiaceae</taxon>
        <taxon>Pandoraea</taxon>
    </lineage>
</organism>
<dbReference type="AlphaFoldDB" id="A0AAW7MHN1"/>
<accession>A0AAW7MHN1</accession>
<evidence type="ECO:0000256" key="7">
    <source>
        <dbReference type="RuleBase" id="RU363032"/>
    </source>
</evidence>
<evidence type="ECO:0000313" key="11">
    <source>
        <dbReference type="Proteomes" id="UP001172788"/>
    </source>
</evidence>
<dbReference type="InterPro" id="IPR000515">
    <property type="entry name" value="MetI-like"/>
</dbReference>
<evidence type="ECO:0000313" key="10">
    <source>
        <dbReference type="EMBL" id="MDN4576870.1"/>
    </source>
</evidence>
<keyword evidence="6 7" id="KW-0472">Membrane</keyword>
<dbReference type="InterPro" id="IPR035906">
    <property type="entry name" value="MetI-like_sf"/>
</dbReference>
<dbReference type="Pfam" id="PF00528">
    <property type="entry name" value="BPD_transp_1"/>
    <property type="match status" value="1"/>
</dbReference>
<dbReference type="CDD" id="cd06261">
    <property type="entry name" value="TM_PBP2"/>
    <property type="match status" value="1"/>
</dbReference>
<gene>
    <name evidence="9" type="ORF">DBA34_03130</name>
    <name evidence="10" type="ORF">DBB29_01865</name>
</gene>
<comment type="subcellular location">
    <subcellularLocation>
        <location evidence="1 7">Cell membrane</location>
        <topology evidence="1 7">Multi-pass membrane protein</topology>
    </subcellularLocation>
</comment>
<dbReference type="InterPro" id="IPR045621">
    <property type="entry name" value="BPD_transp_1_N"/>
</dbReference>
<evidence type="ECO:0000256" key="3">
    <source>
        <dbReference type="ARBA" id="ARBA00022475"/>
    </source>
</evidence>
<feature type="transmembrane region" description="Helical" evidence="7">
    <location>
        <begin position="21"/>
        <end position="42"/>
    </location>
</feature>
<evidence type="ECO:0000256" key="5">
    <source>
        <dbReference type="ARBA" id="ARBA00022989"/>
    </source>
</evidence>
<sequence>MLTLKDCGTGRRDGKPRLATAVLRRAGASVMVLVAVSLLLFLSVNAMPGDPARILLGELATPQMIAHMHHTLGLDQPWPLRYLRWVLHLISGDFGTSYATRGAVSALLGPAVCNSLVLVAIAIVIALPLSVLLGALTATFRDSWLDHCADYVLLILSAIPDFAKSTLLVLLFATAVWQVLPAVAIIPAGDSLLDHGRELIMPVAVLALSAMPYLTRLVRASMIDALEAEYVQMSRLKGLRESRILFVHALPNAIVPLIQGTSLCFALMLGGAVMIEFVFRYPGIGALLNDAVSNRDMPTIQGVILVFSSIYMINNLLAELLVLLASPESRSHGL</sequence>
<dbReference type="Gene3D" id="1.10.3720.10">
    <property type="entry name" value="MetI-like"/>
    <property type="match status" value="1"/>
</dbReference>
<feature type="transmembrane region" description="Helical" evidence="7">
    <location>
        <begin position="199"/>
        <end position="218"/>
    </location>
</feature>
<evidence type="ECO:0000313" key="12">
    <source>
        <dbReference type="Proteomes" id="UP001172791"/>
    </source>
</evidence>
<evidence type="ECO:0000256" key="2">
    <source>
        <dbReference type="ARBA" id="ARBA00022448"/>
    </source>
</evidence>
<evidence type="ECO:0000256" key="1">
    <source>
        <dbReference type="ARBA" id="ARBA00004651"/>
    </source>
</evidence>
<comment type="similarity">
    <text evidence="7">Belongs to the binding-protein-dependent transport system permease family.</text>
</comment>
<dbReference type="SUPFAM" id="SSF161098">
    <property type="entry name" value="MetI-like"/>
    <property type="match status" value="1"/>
</dbReference>
<comment type="caution">
    <text evidence="9">The sequence shown here is derived from an EMBL/GenBank/DDBJ whole genome shotgun (WGS) entry which is preliminary data.</text>
</comment>
<keyword evidence="2 7" id="KW-0813">Transport</keyword>
<evidence type="ECO:0000256" key="6">
    <source>
        <dbReference type="ARBA" id="ARBA00023136"/>
    </source>
</evidence>
<keyword evidence="5 7" id="KW-1133">Transmembrane helix</keyword>
<reference evidence="9" key="1">
    <citation type="submission" date="2018-04" db="EMBL/GenBank/DDBJ databases">
        <authorList>
            <person name="Jy Z."/>
        </authorList>
    </citation>
    <scope>NUCLEOTIDE SEQUENCE</scope>
    <source>
        <strain evidence="10">AS13</strain>
        <strain evidence="9">LA18</strain>
    </source>
</reference>
<dbReference type="EMBL" id="QAID01000027">
    <property type="protein sequence ID" value="MDN4576870.1"/>
    <property type="molecule type" value="Genomic_DNA"/>
</dbReference>
<proteinExistence type="inferred from homology"/>
<dbReference type="PANTHER" id="PTHR43163:SF3">
    <property type="entry name" value="PEPTIDE ABC TRANSPORTER PERMEASE PROTEIN"/>
    <property type="match status" value="1"/>
</dbReference>
<feature type="transmembrane region" description="Helical" evidence="7">
    <location>
        <begin position="116"/>
        <end position="140"/>
    </location>
</feature>
<evidence type="ECO:0000313" key="9">
    <source>
        <dbReference type="EMBL" id="MDN4572263.1"/>
    </source>
</evidence>
<dbReference type="PROSITE" id="PS50928">
    <property type="entry name" value="ABC_TM1"/>
    <property type="match status" value="1"/>
</dbReference>
<dbReference type="EMBL" id="QAIC01000027">
    <property type="protein sequence ID" value="MDN4572263.1"/>
    <property type="molecule type" value="Genomic_DNA"/>
</dbReference>
<dbReference type="Proteomes" id="UP001172788">
    <property type="component" value="Unassembled WGS sequence"/>
</dbReference>
<feature type="transmembrane region" description="Helical" evidence="7">
    <location>
        <begin position="253"/>
        <end position="279"/>
    </location>
</feature>
<dbReference type="Proteomes" id="UP001172791">
    <property type="component" value="Unassembled WGS sequence"/>
</dbReference>
<evidence type="ECO:0000256" key="4">
    <source>
        <dbReference type="ARBA" id="ARBA00022692"/>
    </source>
</evidence>
<dbReference type="GO" id="GO:0055085">
    <property type="term" value="P:transmembrane transport"/>
    <property type="evidence" value="ECO:0007669"/>
    <property type="project" value="InterPro"/>
</dbReference>
<dbReference type="RefSeq" id="WP_301233534.1">
    <property type="nucleotide sequence ID" value="NZ_QAIC01000027.1"/>
</dbReference>
<name>A0AAW7MHN1_9BURK</name>
<evidence type="ECO:0000259" key="8">
    <source>
        <dbReference type="PROSITE" id="PS50928"/>
    </source>
</evidence>